<comment type="caution">
    <text evidence="2">The sequence shown here is derived from an EMBL/GenBank/DDBJ whole genome shotgun (WGS) entry which is preliminary data.</text>
</comment>
<evidence type="ECO:0000256" key="1">
    <source>
        <dbReference type="SAM" id="MobiDB-lite"/>
    </source>
</evidence>
<reference evidence="2 3" key="1">
    <citation type="submission" date="2020-07" db="EMBL/GenBank/DDBJ databases">
        <title>Sequencing the genomes of 1000 actinobacteria strains.</title>
        <authorList>
            <person name="Klenk H.-P."/>
        </authorList>
    </citation>
    <scope>NUCLEOTIDE SEQUENCE [LARGE SCALE GENOMIC DNA]</scope>
    <source>
        <strain evidence="2 3">DSM 17380</strain>
    </source>
</reference>
<dbReference type="EMBL" id="JACCBD010000001">
    <property type="protein sequence ID" value="NYD26961.1"/>
    <property type="molecule type" value="Genomic_DNA"/>
</dbReference>
<proteinExistence type="predicted"/>
<feature type="compositionally biased region" description="Low complexity" evidence="1">
    <location>
        <begin position="114"/>
        <end position="127"/>
    </location>
</feature>
<organism evidence="2 3">
    <name type="scientific">Leucobacter aridicollis</name>
    <dbReference type="NCBI Taxonomy" id="283878"/>
    <lineage>
        <taxon>Bacteria</taxon>
        <taxon>Bacillati</taxon>
        <taxon>Actinomycetota</taxon>
        <taxon>Actinomycetes</taxon>
        <taxon>Micrococcales</taxon>
        <taxon>Microbacteriaceae</taxon>
        <taxon>Leucobacter</taxon>
    </lineage>
</organism>
<gene>
    <name evidence="2" type="ORF">BJ960_001764</name>
</gene>
<accession>A0A852R020</accession>
<feature type="compositionally biased region" description="Polar residues" evidence="1">
    <location>
        <begin position="176"/>
        <end position="189"/>
    </location>
</feature>
<feature type="region of interest" description="Disordered" evidence="1">
    <location>
        <begin position="176"/>
        <end position="206"/>
    </location>
</feature>
<feature type="compositionally biased region" description="Basic and acidic residues" evidence="1">
    <location>
        <begin position="194"/>
        <end position="206"/>
    </location>
</feature>
<sequence length="206" mass="23059">MATRPTPEQLDALMTPRIQELRRDPRGWAFDISGGWYQIVADLDRELEPHAMWFRYAQIKEKFGEFRVYLDYAAHTPGAVLAQIQAATARPSVPPAGVSSERLAGWRSRYSSRVAPARRGARPRAAGDCGPHSGKRTHLHTLRALRRTAFRSEHQMSDNAVRIASRHRSIQRTTYTDTAPRVTGSTTSALPHRPFGDRLTDGGEAC</sequence>
<dbReference type="AlphaFoldDB" id="A0A852R020"/>
<protein>
    <submittedName>
        <fullName evidence="2">Uncharacterized protein</fullName>
    </submittedName>
</protein>
<name>A0A852R020_9MICO</name>
<evidence type="ECO:0000313" key="2">
    <source>
        <dbReference type="EMBL" id="NYD26961.1"/>
    </source>
</evidence>
<evidence type="ECO:0000313" key="3">
    <source>
        <dbReference type="Proteomes" id="UP000586095"/>
    </source>
</evidence>
<feature type="region of interest" description="Disordered" evidence="1">
    <location>
        <begin position="114"/>
        <end position="137"/>
    </location>
</feature>
<keyword evidence="3" id="KW-1185">Reference proteome</keyword>
<dbReference type="Proteomes" id="UP000586095">
    <property type="component" value="Unassembled WGS sequence"/>
</dbReference>